<reference evidence="3 4" key="1">
    <citation type="submission" date="2022-07" db="EMBL/GenBank/DDBJ databases">
        <title>Methylomonas rivi sp. nov., Methylomonas rosea sp. nov., Methylomonas aureus sp. nov. and Methylomonas subterranea sp. nov., four novel methanotrophs isolated from a freshwater creek and the deep terrestrial subsurface.</title>
        <authorList>
            <person name="Abin C."/>
            <person name="Sankaranarayanan K."/>
            <person name="Garner C."/>
            <person name="Sindelar R."/>
            <person name="Kotary K."/>
            <person name="Garner R."/>
            <person name="Barclay S."/>
            <person name="Lawson P."/>
            <person name="Krumholz L."/>
        </authorList>
    </citation>
    <scope>NUCLEOTIDE SEQUENCE [LARGE SCALE GENOMIC DNA]</scope>
    <source>
        <strain evidence="3 4">SURF-2</strain>
    </source>
</reference>
<dbReference type="PANTHER" id="PTHR12126:SF11">
    <property type="entry name" value="NADH DEHYDROGENASE [UBIQUINONE] 1 ALPHA SUBCOMPLEX SUBUNIT 9, MITOCHONDRIAL"/>
    <property type="match status" value="1"/>
</dbReference>
<dbReference type="Proteomes" id="UP001524499">
    <property type="component" value="Unassembled WGS sequence"/>
</dbReference>
<dbReference type="SUPFAM" id="SSF51735">
    <property type="entry name" value="NAD(P)-binding Rossmann-fold domains"/>
    <property type="match status" value="1"/>
</dbReference>
<feature type="transmembrane region" description="Helical" evidence="1">
    <location>
        <begin position="353"/>
        <end position="371"/>
    </location>
</feature>
<feature type="transmembrane region" description="Helical" evidence="1">
    <location>
        <begin position="378"/>
        <end position="395"/>
    </location>
</feature>
<evidence type="ECO:0000256" key="1">
    <source>
        <dbReference type="SAM" id="Phobius"/>
    </source>
</evidence>
<proteinExistence type="predicted"/>
<dbReference type="RefSeq" id="WP_256602129.1">
    <property type="nucleotide sequence ID" value="NZ_JANIBJ010000015.1"/>
</dbReference>
<dbReference type="EMBL" id="JANIBJ010000015">
    <property type="protein sequence ID" value="MCQ8104333.1"/>
    <property type="molecule type" value="Genomic_DNA"/>
</dbReference>
<evidence type="ECO:0000313" key="4">
    <source>
        <dbReference type="Proteomes" id="UP001524499"/>
    </source>
</evidence>
<protein>
    <submittedName>
        <fullName evidence="3">NAD(P)H-binding protein</fullName>
    </submittedName>
</protein>
<dbReference type="PANTHER" id="PTHR12126">
    <property type="entry name" value="NADH-UBIQUINONE OXIDOREDUCTASE 39 KDA SUBUNIT-RELATED"/>
    <property type="match status" value="1"/>
</dbReference>
<organism evidence="3 4">
    <name type="scientific">Methylomonas subterranea</name>
    <dbReference type="NCBI Taxonomy" id="2952225"/>
    <lineage>
        <taxon>Bacteria</taxon>
        <taxon>Pseudomonadati</taxon>
        <taxon>Pseudomonadota</taxon>
        <taxon>Gammaproteobacteria</taxon>
        <taxon>Methylococcales</taxon>
        <taxon>Methylococcaceae</taxon>
        <taxon>Methylomonas</taxon>
    </lineage>
</organism>
<gene>
    <name evidence="3" type="ORF">NP590_09475</name>
</gene>
<feature type="domain" description="NAD(P)-binding" evidence="2">
    <location>
        <begin position="7"/>
        <end position="196"/>
    </location>
</feature>
<dbReference type="Pfam" id="PF13460">
    <property type="entry name" value="NAD_binding_10"/>
    <property type="match status" value="1"/>
</dbReference>
<evidence type="ECO:0000313" key="3">
    <source>
        <dbReference type="EMBL" id="MCQ8104333.1"/>
    </source>
</evidence>
<dbReference type="Pfam" id="PF13781">
    <property type="entry name" value="DoxX_3"/>
    <property type="match status" value="1"/>
</dbReference>
<keyword evidence="1" id="KW-0812">Transmembrane</keyword>
<feature type="transmembrane region" description="Helical" evidence="1">
    <location>
        <begin position="312"/>
        <end position="333"/>
    </location>
</feature>
<sequence length="429" mass="45916">MHILLTGATGFIGNAILRALLRQGHQVSASCRRPDRLPIASPDITPLPVDFTSADSEDYWLPHLNGVDAIVNCVGIIAESGGTSFAQLHARAPAALFRAGAQAGVKKIVELSALGADGHAESAYHLSKKAADDTLRGLPLDWFVLQPSIVYGDGAQSGGLFNALAALPVHLLPEGGRQLLQPIQVDDVAAAVCRCLDPAVGGQKTVALVGPSPIAYADWLQALRRRLGKPPAPSFSIPYSCALSAAGLGKWLGEPILNKDNIAMLSRGNSAASGPVAELLGRPPLSMASQLFEKPASQAERWHAGLYFLRPLLCLSIALVWLWSGITSLLFYPHELSYQLLADTGITGIGAPLTLYGLAALDIVLGLATLARFHSSRLMLWQFWLVLAYSVVVALRLPEFVFHPFGPLLKNIPFLICLLIYRQLEGEKP</sequence>
<dbReference type="Gene3D" id="3.40.50.720">
    <property type="entry name" value="NAD(P)-binding Rossmann-like Domain"/>
    <property type="match status" value="1"/>
</dbReference>
<dbReference type="InterPro" id="IPR025695">
    <property type="entry name" value="DoxX-like"/>
</dbReference>
<dbReference type="InterPro" id="IPR036291">
    <property type="entry name" value="NAD(P)-bd_dom_sf"/>
</dbReference>
<comment type="caution">
    <text evidence="3">The sequence shown here is derived from an EMBL/GenBank/DDBJ whole genome shotgun (WGS) entry which is preliminary data.</text>
</comment>
<evidence type="ECO:0000259" key="2">
    <source>
        <dbReference type="Pfam" id="PF13460"/>
    </source>
</evidence>
<dbReference type="InterPro" id="IPR016040">
    <property type="entry name" value="NAD(P)-bd_dom"/>
</dbReference>
<name>A0ABT1TFV6_9GAMM</name>
<keyword evidence="1" id="KW-0472">Membrane</keyword>
<dbReference type="InterPro" id="IPR051207">
    <property type="entry name" value="ComplexI_NDUFA9_subunit"/>
</dbReference>
<keyword evidence="4" id="KW-1185">Reference proteome</keyword>
<dbReference type="CDD" id="cd05271">
    <property type="entry name" value="NDUFA9_like_SDR_a"/>
    <property type="match status" value="1"/>
</dbReference>
<keyword evidence="1" id="KW-1133">Transmembrane helix</keyword>
<accession>A0ABT1TFV6</accession>